<dbReference type="Gene3D" id="2.40.70.10">
    <property type="entry name" value="Acid Proteases"/>
    <property type="match status" value="1"/>
</dbReference>
<reference evidence="2" key="1">
    <citation type="submission" date="2020-06" db="EMBL/GenBank/DDBJ databases">
        <authorList>
            <person name="Li T."/>
            <person name="Hu X."/>
            <person name="Zhang T."/>
            <person name="Song X."/>
            <person name="Zhang H."/>
            <person name="Dai N."/>
            <person name="Sheng W."/>
            <person name="Hou X."/>
            <person name="Wei L."/>
        </authorList>
    </citation>
    <scope>NUCLEOTIDE SEQUENCE</scope>
    <source>
        <strain evidence="2">KEN1</strain>
        <tissue evidence="2">Leaf</tissue>
    </source>
</reference>
<dbReference type="InterPro" id="IPR021109">
    <property type="entry name" value="Peptidase_aspartic_dom_sf"/>
</dbReference>
<evidence type="ECO:0000313" key="2">
    <source>
        <dbReference type="EMBL" id="KAL0402088.1"/>
    </source>
</evidence>
<gene>
    <name evidence="2" type="ORF">Slati_4238700</name>
</gene>
<reference evidence="2" key="2">
    <citation type="journal article" date="2024" name="Plant">
        <title>Genomic evolution and insights into agronomic trait innovations of Sesamum species.</title>
        <authorList>
            <person name="Miao H."/>
            <person name="Wang L."/>
            <person name="Qu L."/>
            <person name="Liu H."/>
            <person name="Sun Y."/>
            <person name="Le M."/>
            <person name="Wang Q."/>
            <person name="Wei S."/>
            <person name="Zheng Y."/>
            <person name="Lin W."/>
            <person name="Duan Y."/>
            <person name="Cao H."/>
            <person name="Xiong S."/>
            <person name="Wang X."/>
            <person name="Wei L."/>
            <person name="Li C."/>
            <person name="Ma Q."/>
            <person name="Ju M."/>
            <person name="Zhao R."/>
            <person name="Li G."/>
            <person name="Mu C."/>
            <person name="Tian Q."/>
            <person name="Mei H."/>
            <person name="Zhang T."/>
            <person name="Gao T."/>
            <person name="Zhang H."/>
        </authorList>
    </citation>
    <scope>NUCLEOTIDE SEQUENCE</scope>
    <source>
        <strain evidence="2">KEN1</strain>
    </source>
</reference>
<dbReference type="AlphaFoldDB" id="A0AAW2TB96"/>
<comment type="caution">
    <text evidence="2">The sequence shown here is derived from an EMBL/GenBank/DDBJ whole genome shotgun (WGS) entry which is preliminary data.</text>
</comment>
<sequence>MARKQRSRPQTGDQGHTWLDEKEREPPYQPKFHKCIPLATIRDVDTEMGSLNDPMVIRMNIANFTVHKVLVDNGSSADIIFKDVLRKIGLDEARLDPVQTRLVGFGGSEVTSLGTVKLLVSIGEEPKRKTTMVKFLLVDTSFAYNVLLGQPGLNAFKAIVSTYHLKMKFPTKNGVGEVSCDQREARRCYNLSLRKGDQEERKRKIESEMEESSNQKTSKID</sequence>
<proteinExistence type="predicted"/>
<evidence type="ECO:0000256" key="1">
    <source>
        <dbReference type="SAM" id="MobiDB-lite"/>
    </source>
</evidence>
<evidence type="ECO:0008006" key="3">
    <source>
        <dbReference type="Google" id="ProtNLM"/>
    </source>
</evidence>
<feature type="region of interest" description="Disordered" evidence="1">
    <location>
        <begin position="196"/>
        <end position="221"/>
    </location>
</feature>
<feature type="compositionally biased region" description="Basic and acidic residues" evidence="1">
    <location>
        <begin position="196"/>
        <end position="207"/>
    </location>
</feature>
<dbReference type="PANTHER" id="PTHR33240">
    <property type="entry name" value="OS08G0508500 PROTEIN"/>
    <property type="match status" value="1"/>
</dbReference>
<organism evidence="2">
    <name type="scientific">Sesamum latifolium</name>
    <dbReference type="NCBI Taxonomy" id="2727402"/>
    <lineage>
        <taxon>Eukaryota</taxon>
        <taxon>Viridiplantae</taxon>
        <taxon>Streptophyta</taxon>
        <taxon>Embryophyta</taxon>
        <taxon>Tracheophyta</taxon>
        <taxon>Spermatophyta</taxon>
        <taxon>Magnoliopsida</taxon>
        <taxon>eudicotyledons</taxon>
        <taxon>Gunneridae</taxon>
        <taxon>Pentapetalae</taxon>
        <taxon>asterids</taxon>
        <taxon>lamiids</taxon>
        <taxon>Lamiales</taxon>
        <taxon>Pedaliaceae</taxon>
        <taxon>Sesamum</taxon>
    </lineage>
</organism>
<dbReference type="CDD" id="cd00303">
    <property type="entry name" value="retropepsin_like"/>
    <property type="match status" value="1"/>
</dbReference>
<dbReference type="EMBL" id="JACGWN010000015">
    <property type="protein sequence ID" value="KAL0402088.1"/>
    <property type="molecule type" value="Genomic_DNA"/>
</dbReference>
<feature type="region of interest" description="Disordered" evidence="1">
    <location>
        <begin position="1"/>
        <end position="30"/>
    </location>
</feature>
<accession>A0AAW2TB96</accession>
<dbReference type="PANTHER" id="PTHR33240:SF17">
    <property type="entry name" value="EUKARYOTIC PEPTIDE CHAIN RELEASE FACTOR GTP-BINDING SUBUNIT-LIKE"/>
    <property type="match status" value="1"/>
</dbReference>
<name>A0AAW2TB96_9LAMI</name>
<feature type="compositionally biased region" description="Polar residues" evidence="1">
    <location>
        <begin position="212"/>
        <end position="221"/>
    </location>
</feature>
<protein>
    <recommendedName>
        <fullName evidence="3">Peptidase A2 domain-containing protein</fullName>
    </recommendedName>
</protein>